<accession>A0A2G1VXE4</accession>
<evidence type="ECO:0000256" key="2">
    <source>
        <dbReference type="SAM" id="SignalP"/>
    </source>
</evidence>
<feature type="compositionally biased region" description="Low complexity" evidence="1">
    <location>
        <begin position="23"/>
        <end position="34"/>
    </location>
</feature>
<feature type="region of interest" description="Disordered" evidence="1">
    <location>
        <begin position="21"/>
        <end position="84"/>
    </location>
</feature>
<organism evidence="3 4">
    <name type="scientific">Rhodopirellula bahusiensis</name>
    <dbReference type="NCBI Taxonomy" id="2014065"/>
    <lineage>
        <taxon>Bacteria</taxon>
        <taxon>Pseudomonadati</taxon>
        <taxon>Planctomycetota</taxon>
        <taxon>Planctomycetia</taxon>
        <taxon>Pirellulales</taxon>
        <taxon>Pirellulaceae</taxon>
        <taxon>Rhodopirellula</taxon>
    </lineage>
</organism>
<evidence type="ECO:0000256" key="1">
    <source>
        <dbReference type="SAM" id="MobiDB-lite"/>
    </source>
</evidence>
<proteinExistence type="predicted"/>
<reference evidence="3 4" key="1">
    <citation type="submission" date="2017-06" db="EMBL/GenBank/DDBJ databases">
        <title>Description of Rhodopirellula bahusiensis sp. nov.</title>
        <authorList>
            <person name="Kizina J."/>
            <person name="Harder J."/>
        </authorList>
    </citation>
    <scope>NUCLEOTIDE SEQUENCE [LARGE SCALE GENOMIC DNA]</scope>
    <source>
        <strain evidence="3 4">SWK21</strain>
    </source>
</reference>
<keyword evidence="4" id="KW-1185">Reference proteome</keyword>
<dbReference type="AlphaFoldDB" id="A0A2G1VXE4"/>
<name>A0A2G1VXE4_9BACT</name>
<evidence type="ECO:0000313" key="4">
    <source>
        <dbReference type="Proteomes" id="UP000225740"/>
    </source>
</evidence>
<dbReference type="EMBL" id="NIZW01000050">
    <property type="protein sequence ID" value="PHQ31446.1"/>
    <property type="molecule type" value="Genomic_DNA"/>
</dbReference>
<feature type="signal peptide" evidence="2">
    <location>
        <begin position="1"/>
        <end position="18"/>
    </location>
</feature>
<evidence type="ECO:0000313" key="3">
    <source>
        <dbReference type="EMBL" id="PHQ31446.1"/>
    </source>
</evidence>
<dbReference type="OrthoDB" id="288838at2"/>
<dbReference type="Proteomes" id="UP000225740">
    <property type="component" value="Unassembled WGS sequence"/>
</dbReference>
<sequence length="211" mass="22313">MTKISFLALLSLAMVAFTGCQPSSTTDSAASTESSDSHDDHDHGSHEGHDHDHDGHDHDGHDHDAHGHDAHGHDGHDHGDHDHETIDASAAGLSTDALVHLEKADAPKSLDEAIKKLTSMQSTIAGGFADDDVDSIHNELHEIGTLLEQTESLAKKSDLDDEKKKQALAAIDTLFDAFGSVDAKLHGDEGAEYSEVGGDIDDAIKVLGGVQ</sequence>
<dbReference type="RefSeq" id="WP_099264428.1">
    <property type="nucleotide sequence ID" value="NZ_NIZW01000050.1"/>
</dbReference>
<dbReference type="PROSITE" id="PS51257">
    <property type="entry name" value="PROKAR_LIPOPROTEIN"/>
    <property type="match status" value="1"/>
</dbReference>
<gene>
    <name evidence="3" type="ORF">CEE69_31055</name>
</gene>
<keyword evidence="2" id="KW-0732">Signal</keyword>
<dbReference type="GeneID" id="90612243"/>
<protein>
    <submittedName>
        <fullName evidence="3">Uncharacterized protein</fullName>
    </submittedName>
</protein>
<feature type="compositionally biased region" description="Basic and acidic residues" evidence="1">
    <location>
        <begin position="35"/>
        <end position="84"/>
    </location>
</feature>
<comment type="caution">
    <text evidence="3">The sequence shown here is derived from an EMBL/GenBank/DDBJ whole genome shotgun (WGS) entry which is preliminary data.</text>
</comment>
<feature type="chain" id="PRO_5013868017" evidence="2">
    <location>
        <begin position="19"/>
        <end position="211"/>
    </location>
</feature>